<reference evidence="1" key="1">
    <citation type="journal article" date="2014" name="Front. Microbiol.">
        <title>High frequency of phylogenetically diverse reductive dehalogenase-homologous genes in deep subseafloor sedimentary metagenomes.</title>
        <authorList>
            <person name="Kawai M."/>
            <person name="Futagami T."/>
            <person name="Toyoda A."/>
            <person name="Takaki Y."/>
            <person name="Nishi S."/>
            <person name="Hori S."/>
            <person name="Arai W."/>
            <person name="Tsubouchi T."/>
            <person name="Morono Y."/>
            <person name="Uchiyama I."/>
            <person name="Ito T."/>
            <person name="Fujiyama A."/>
            <person name="Inagaki F."/>
            <person name="Takami H."/>
        </authorList>
    </citation>
    <scope>NUCLEOTIDE SEQUENCE</scope>
    <source>
        <strain evidence="1">Expedition CK06-06</strain>
    </source>
</reference>
<name>X1MBV2_9ZZZZ</name>
<organism evidence="1">
    <name type="scientific">marine sediment metagenome</name>
    <dbReference type="NCBI Taxonomy" id="412755"/>
    <lineage>
        <taxon>unclassified sequences</taxon>
        <taxon>metagenomes</taxon>
        <taxon>ecological metagenomes</taxon>
    </lineage>
</organism>
<accession>X1MBV2</accession>
<protein>
    <submittedName>
        <fullName evidence="1">Uncharacterized protein</fullName>
    </submittedName>
</protein>
<gene>
    <name evidence="1" type="ORF">S06H3_26411</name>
</gene>
<comment type="caution">
    <text evidence="1">The sequence shown here is derived from an EMBL/GenBank/DDBJ whole genome shotgun (WGS) entry which is preliminary data.</text>
</comment>
<feature type="non-terminal residue" evidence="1">
    <location>
        <position position="1"/>
    </location>
</feature>
<dbReference type="AlphaFoldDB" id="X1MBV2"/>
<sequence>YTTMAGKFSEDRYMETTWRQTSRYETKFRALMKDPLTGETHERFVIVRHQHEVDGIKVDDLTQTKTREELQEVADDYFQHTTWKDEEMIDKAVPIMGFHARDF</sequence>
<evidence type="ECO:0000313" key="1">
    <source>
        <dbReference type="EMBL" id="GAI28763.1"/>
    </source>
</evidence>
<dbReference type="EMBL" id="BARV01015265">
    <property type="protein sequence ID" value="GAI28763.1"/>
    <property type="molecule type" value="Genomic_DNA"/>
</dbReference>
<proteinExistence type="predicted"/>